<dbReference type="AlphaFoldDB" id="A0A0S8J8C3"/>
<name>A0A0S8J8C3_UNCT6</name>
<evidence type="ECO:0000256" key="1">
    <source>
        <dbReference type="SAM" id="MobiDB-lite"/>
    </source>
</evidence>
<accession>A0A0S8J8C3</accession>
<feature type="region of interest" description="Disordered" evidence="1">
    <location>
        <begin position="26"/>
        <end position="70"/>
    </location>
</feature>
<evidence type="ECO:0000313" key="2">
    <source>
        <dbReference type="EMBL" id="KPL05866.1"/>
    </source>
</evidence>
<evidence type="ECO:0000313" key="3">
    <source>
        <dbReference type="Proteomes" id="UP000051035"/>
    </source>
</evidence>
<dbReference type="EMBL" id="LJVA01000171">
    <property type="protein sequence ID" value="KPL05866.1"/>
    <property type="molecule type" value="Genomic_DNA"/>
</dbReference>
<gene>
    <name evidence="2" type="ORF">AMJ71_10605</name>
</gene>
<reference evidence="2 3" key="1">
    <citation type="journal article" date="2015" name="Microbiome">
        <title>Genomic resolution of linkages in carbon, nitrogen, and sulfur cycling among widespread estuary sediment bacteria.</title>
        <authorList>
            <person name="Baker B.J."/>
            <person name="Lazar C.S."/>
            <person name="Teske A.P."/>
            <person name="Dick G.J."/>
        </authorList>
    </citation>
    <scope>NUCLEOTIDE SEQUENCE [LARGE SCALE GENOMIC DNA]</scope>
    <source>
        <strain evidence="2">SM1_40</strain>
    </source>
</reference>
<comment type="caution">
    <text evidence="2">The sequence shown here is derived from an EMBL/GenBank/DDBJ whole genome shotgun (WGS) entry which is preliminary data.</text>
</comment>
<feature type="compositionally biased region" description="Polar residues" evidence="1">
    <location>
        <begin position="37"/>
        <end position="51"/>
    </location>
</feature>
<sequence length="70" mass="7811">MDLCRTDVIEQMRHEDQTSVLELISRRRSHPGEMPPATSTNIESGTTQQEPSILKSKAPAGISDQTLSRF</sequence>
<dbReference type="Proteomes" id="UP000051035">
    <property type="component" value="Unassembled WGS sequence"/>
</dbReference>
<organism evidence="2 3">
    <name type="scientific">candidate division TA06 bacterium SM1_40</name>
    <dbReference type="NCBI Taxonomy" id="1703773"/>
    <lineage>
        <taxon>Bacteria</taxon>
        <taxon>Bacteria division TA06</taxon>
    </lineage>
</organism>
<protein>
    <submittedName>
        <fullName evidence="2">Uncharacterized protein</fullName>
    </submittedName>
</protein>
<proteinExistence type="predicted"/>